<dbReference type="EMBL" id="JAEANY010000004">
    <property type="protein sequence ID" value="MBH5323362.1"/>
    <property type="molecule type" value="Genomic_DNA"/>
</dbReference>
<feature type="transmembrane region" description="Helical" evidence="1">
    <location>
        <begin position="143"/>
        <end position="164"/>
    </location>
</feature>
<accession>A0ABS0N6B1</accession>
<feature type="transmembrane region" description="Helical" evidence="1">
    <location>
        <begin position="52"/>
        <end position="76"/>
    </location>
</feature>
<keyword evidence="1" id="KW-0812">Transmembrane</keyword>
<evidence type="ECO:0000313" key="2">
    <source>
        <dbReference type="EMBL" id="MBH5323362.1"/>
    </source>
</evidence>
<name>A0ABS0N6B1_9SPHN</name>
<gene>
    <name evidence="2" type="ORF">I5L03_12285</name>
</gene>
<dbReference type="RefSeq" id="WP_197922205.1">
    <property type="nucleotide sequence ID" value="NZ_CAWPTA010000009.1"/>
</dbReference>
<dbReference type="Proteomes" id="UP000602442">
    <property type="component" value="Unassembled WGS sequence"/>
</dbReference>
<dbReference type="CDD" id="cd21809">
    <property type="entry name" value="ABC-2_lan_permease-like"/>
    <property type="match status" value="1"/>
</dbReference>
<reference evidence="2 3" key="1">
    <citation type="submission" date="2020-11" db="EMBL/GenBank/DDBJ databases">
        <title>Erythrobacter sediminis sp. nov., a marine bacterium from a tidal flat of Garorim Bay.</title>
        <authorList>
            <person name="Kim D."/>
            <person name="Yoo Y."/>
            <person name="Kim J.-J."/>
        </authorList>
    </citation>
    <scope>NUCLEOTIDE SEQUENCE [LARGE SCALE GENOMIC DNA]</scope>
    <source>
        <strain evidence="2 3">JGD-13</strain>
    </source>
</reference>
<comment type="caution">
    <text evidence="2">The sequence shown here is derived from an EMBL/GenBank/DDBJ whole genome shotgun (WGS) entry which is preliminary data.</text>
</comment>
<feature type="transmembrane region" description="Helical" evidence="1">
    <location>
        <begin position="212"/>
        <end position="231"/>
    </location>
</feature>
<proteinExistence type="predicted"/>
<feature type="transmembrane region" description="Helical" evidence="1">
    <location>
        <begin position="97"/>
        <end position="123"/>
    </location>
</feature>
<dbReference type="Pfam" id="PF12730">
    <property type="entry name" value="ABC2_membrane_4"/>
    <property type="match status" value="1"/>
</dbReference>
<protein>
    <submittedName>
        <fullName evidence="2">ABC transporter permease</fullName>
    </submittedName>
</protein>
<keyword evidence="1" id="KW-0472">Membrane</keyword>
<feature type="transmembrane region" description="Helical" evidence="1">
    <location>
        <begin position="171"/>
        <end position="192"/>
    </location>
</feature>
<evidence type="ECO:0000256" key="1">
    <source>
        <dbReference type="SAM" id="Phobius"/>
    </source>
</evidence>
<evidence type="ECO:0000313" key="3">
    <source>
        <dbReference type="Proteomes" id="UP000602442"/>
    </source>
</evidence>
<keyword evidence="1" id="KW-1133">Transmembrane helix</keyword>
<sequence>MMALIRAELAKLNGSLALLFMLAVPALTAALALLAIVTNGSASNWNTILGSFVLPLWVMFIYPMATATFATLTAQVEYRAKAWDHLLALPFSRWQIFAAKWVVVQASLALMTALLFAYSYILISTGGLLIGSMPVGDPAFAKVANGSLRLLAAGMLFSTIQLWIALRFGNFVIPLAVGIAGTLVGMAVVITGSSQANWFPWVMTINAAKDGWESSVVGGLIGGAIALALMLTDLSKRSLR</sequence>
<organism evidence="2 3">
    <name type="scientific">Aurantiacibacter sediminis</name>
    <dbReference type="NCBI Taxonomy" id="2793064"/>
    <lineage>
        <taxon>Bacteria</taxon>
        <taxon>Pseudomonadati</taxon>
        <taxon>Pseudomonadota</taxon>
        <taxon>Alphaproteobacteria</taxon>
        <taxon>Sphingomonadales</taxon>
        <taxon>Erythrobacteraceae</taxon>
        <taxon>Aurantiacibacter</taxon>
    </lineage>
</organism>
<keyword evidence="3" id="KW-1185">Reference proteome</keyword>